<evidence type="ECO:0000313" key="3">
    <source>
        <dbReference type="EMBL" id="KAF6737305.1"/>
    </source>
</evidence>
<dbReference type="GeneTree" id="ENSGT00530000064242"/>
<dbReference type="GO" id="GO:0006357">
    <property type="term" value="P:regulation of transcription by RNA polymerase II"/>
    <property type="evidence" value="ECO:0007669"/>
    <property type="project" value="TreeGrafter"/>
</dbReference>
<feature type="compositionally biased region" description="Basic and acidic residues" evidence="2">
    <location>
        <begin position="105"/>
        <end position="123"/>
    </location>
</feature>
<dbReference type="Proteomes" id="UP000646548">
    <property type="component" value="Unassembled WGS sequence"/>
</dbReference>
<feature type="region of interest" description="Disordered" evidence="2">
    <location>
        <begin position="1"/>
        <end position="53"/>
    </location>
</feature>
<dbReference type="GO" id="GO:0045786">
    <property type="term" value="P:negative regulation of cell cycle"/>
    <property type="evidence" value="ECO:0007669"/>
    <property type="project" value="TreeGrafter"/>
</dbReference>
<name>A0A3B3CLH5_ORYME</name>
<accession>A0A3B3CLH5</accession>
<dbReference type="GO" id="GO:0005634">
    <property type="term" value="C:nucleus"/>
    <property type="evidence" value="ECO:0007669"/>
    <property type="project" value="TreeGrafter"/>
</dbReference>
<feature type="region of interest" description="Disordered" evidence="2">
    <location>
        <begin position="77"/>
        <end position="123"/>
    </location>
</feature>
<feature type="compositionally biased region" description="Basic residues" evidence="2">
    <location>
        <begin position="18"/>
        <end position="28"/>
    </location>
</feature>
<gene>
    <name evidence="3" type="ORF">FQA47_016037</name>
</gene>
<evidence type="ECO:0000256" key="1">
    <source>
        <dbReference type="ARBA" id="ARBA00009380"/>
    </source>
</evidence>
<evidence type="ECO:0000256" key="2">
    <source>
        <dbReference type="SAM" id="MobiDB-lite"/>
    </source>
</evidence>
<reference evidence="3" key="2">
    <citation type="journal article" name="BMC Genomics">
        <title>Long-read sequencing and de novo genome assembly of marine medaka (Oryzias melastigma).</title>
        <authorList>
            <person name="Liang P."/>
            <person name="Saqib H.S.A."/>
            <person name="Ni X."/>
            <person name="Shen Y."/>
        </authorList>
    </citation>
    <scope>NUCLEOTIDE SEQUENCE</scope>
    <source>
        <strain evidence="3">Bigg-433</strain>
    </source>
</reference>
<dbReference type="AlphaFoldDB" id="A0A3B3CLH5"/>
<comment type="similarity">
    <text evidence="1">Belongs to the NUPR family.</text>
</comment>
<protein>
    <submittedName>
        <fullName evidence="3 4">Nuclear protein 1</fullName>
    </submittedName>
</protein>
<keyword evidence="5" id="KW-1185">Reference proteome</keyword>
<dbReference type="Ensembl" id="ENSOMET00000035251.1">
    <property type="protein sequence ID" value="ENSOMEP00000018441.1"/>
    <property type="gene ID" value="ENSOMEG00000020140.1"/>
</dbReference>
<sequence>MQLDDVRGRGRGPNSLKTLRKQKFRKNPRRAEAAAAEPEPEPPNRRTAAMSHVDVKNLKPSRFEEQHFDEYEYYNLTDKYVEGSARKGRTKKEASENTNRPNPGGHERKIAEKLQNSEKKAKA</sequence>
<evidence type="ECO:0000313" key="4">
    <source>
        <dbReference type="Ensembl" id="ENSOMEP00000018441.1"/>
    </source>
</evidence>
<reference evidence="4" key="1">
    <citation type="submission" date="2025-05" db="UniProtKB">
        <authorList>
            <consortium name="Ensembl"/>
        </authorList>
    </citation>
    <scope>IDENTIFICATION</scope>
</reference>
<dbReference type="InterPro" id="IPR018792">
    <property type="entry name" value="NUPR1-like"/>
</dbReference>
<dbReference type="EMBL" id="WKFB01000067">
    <property type="protein sequence ID" value="KAF6737305.1"/>
    <property type="molecule type" value="Genomic_DNA"/>
</dbReference>
<dbReference type="Proteomes" id="UP000261560">
    <property type="component" value="Unplaced"/>
</dbReference>
<feature type="compositionally biased region" description="Basic and acidic residues" evidence="2">
    <location>
        <begin position="79"/>
        <end position="95"/>
    </location>
</feature>
<evidence type="ECO:0000313" key="5">
    <source>
        <dbReference type="Proteomes" id="UP000261560"/>
    </source>
</evidence>
<dbReference type="GO" id="GO:0008285">
    <property type="term" value="P:negative regulation of cell population proliferation"/>
    <property type="evidence" value="ECO:0007669"/>
    <property type="project" value="TreeGrafter"/>
</dbReference>
<dbReference type="PANTHER" id="PTHR17149:SF6">
    <property type="entry name" value="NUCLEAR PROTEIN 1"/>
    <property type="match status" value="1"/>
</dbReference>
<dbReference type="Pfam" id="PF10195">
    <property type="entry name" value="Phospho_p8"/>
    <property type="match status" value="1"/>
</dbReference>
<dbReference type="STRING" id="30732.ENSOMEP00000018441"/>
<proteinExistence type="inferred from homology"/>
<dbReference type="PANTHER" id="PTHR17149">
    <property type="entry name" value="NUCLEAR PROTEIN 1 AND 2"/>
    <property type="match status" value="1"/>
</dbReference>
<dbReference type="PaxDb" id="30732-ENSOMEP00000018441"/>
<organism evidence="4 5">
    <name type="scientific">Oryzias melastigma</name>
    <name type="common">Marine medaka</name>
    <dbReference type="NCBI Taxonomy" id="30732"/>
    <lineage>
        <taxon>Eukaryota</taxon>
        <taxon>Metazoa</taxon>
        <taxon>Chordata</taxon>
        <taxon>Craniata</taxon>
        <taxon>Vertebrata</taxon>
        <taxon>Euteleostomi</taxon>
        <taxon>Actinopterygii</taxon>
        <taxon>Neopterygii</taxon>
        <taxon>Teleostei</taxon>
        <taxon>Neoteleostei</taxon>
        <taxon>Acanthomorphata</taxon>
        <taxon>Ovalentaria</taxon>
        <taxon>Atherinomorphae</taxon>
        <taxon>Beloniformes</taxon>
        <taxon>Adrianichthyidae</taxon>
        <taxon>Oryziinae</taxon>
        <taxon>Oryzias</taxon>
    </lineage>
</organism>